<gene>
    <name evidence="3 5" type="ORF">C32E8.4</name>
    <name evidence="3" type="ORF">CELE_C32E8.4</name>
</gene>
<dbReference type="RefSeq" id="NP_491218.2">
    <property type="nucleotide sequence ID" value="NM_058817.4"/>
</dbReference>
<dbReference type="eggNOG" id="ENOG502TJ78">
    <property type="taxonomic scope" value="Eukaryota"/>
</dbReference>
<evidence type="ECO:0000313" key="4">
    <source>
        <dbReference type="Proteomes" id="UP000001940"/>
    </source>
</evidence>
<organism evidence="3 4">
    <name type="scientific">Caenorhabditis elegans</name>
    <dbReference type="NCBI Taxonomy" id="6239"/>
    <lineage>
        <taxon>Eukaryota</taxon>
        <taxon>Metazoa</taxon>
        <taxon>Ecdysozoa</taxon>
        <taxon>Nematoda</taxon>
        <taxon>Chromadorea</taxon>
        <taxon>Rhabditida</taxon>
        <taxon>Rhabditina</taxon>
        <taxon>Rhabditomorpha</taxon>
        <taxon>Rhabditoidea</taxon>
        <taxon>Rhabditidae</taxon>
        <taxon>Peloderinae</taxon>
        <taxon>Caenorhabditis</taxon>
    </lineage>
</organism>
<dbReference type="InParanoid" id="P91126"/>
<keyword evidence="4" id="KW-1185">Reference proteome</keyword>
<evidence type="ECO:0000313" key="5">
    <source>
        <dbReference type="WormBase" id="C32E8.4"/>
    </source>
</evidence>
<feature type="compositionally biased region" description="Low complexity" evidence="1">
    <location>
        <begin position="45"/>
        <end position="54"/>
    </location>
</feature>
<proteinExistence type="evidence at protein level"/>
<dbReference type="UCSC" id="C32E8.4.1">
    <property type="organism name" value="c. elegans"/>
</dbReference>
<evidence type="ECO:0000313" key="3">
    <source>
        <dbReference type="EMBL" id="CCD66402.1"/>
    </source>
</evidence>
<feature type="signal peptide" evidence="2">
    <location>
        <begin position="1"/>
        <end position="19"/>
    </location>
</feature>
<feature type="chain" id="PRO_5004161781" evidence="2">
    <location>
        <begin position="20"/>
        <end position="60"/>
    </location>
</feature>
<evidence type="ECO:0000256" key="2">
    <source>
        <dbReference type="SAM" id="SignalP"/>
    </source>
</evidence>
<protein>
    <submittedName>
        <fullName evidence="3">Uncharacterized protein</fullName>
    </submittedName>
</protein>
<dbReference type="AGR" id="WB:WBGene00016322"/>
<dbReference type="Bgee" id="WBGene00016322">
    <property type="expression patterns" value="Expressed in material anatomical entity and 3 other cell types or tissues"/>
</dbReference>
<dbReference type="FunCoup" id="P91126">
    <property type="interactions" value="275"/>
</dbReference>
<dbReference type="PeptideAtlas" id="P91126"/>
<name>P91126_CAEEL</name>
<dbReference type="OMA" id="MYCLLMP"/>
<sequence>MYSLLTLLFVLFFSGSTLLVQCGGKKKGATSAEGKSSTMGPAPGGAPAAASAQGEPEEKE</sequence>
<dbReference type="DIP" id="DIP-27113N"/>
<dbReference type="GeneID" id="171947"/>
<accession>P91126</accession>
<dbReference type="KEGG" id="cel:CELE_C32E8.4"/>
<keyword evidence="2" id="KW-0732">Signal</keyword>
<dbReference type="STRING" id="6239.C32E8.4.3"/>
<dbReference type="PaxDb" id="6239-C32E8.4.1"/>
<dbReference type="WormBase" id="C32E8.4">
    <property type="protein sequence ID" value="CE29692"/>
    <property type="gene ID" value="WBGene00016322"/>
</dbReference>
<dbReference type="CTD" id="171947"/>
<feature type="region of interest" description="Disordered" evidence="1">
    <location>
        <begin position="26"/>
        <end position="60"/>
    </location>
</feature>
<dbReference type="Proteomes" id="UP000001940">
    <property type="component" value="Chromosome I"/>
</dbReference>
<dbReference type="EMBL" id="BX284601">
    <property type="protein sequence ID" value="CCD66402.1"/>
    <property type="molecule type" value="Genomic_DNA"/>
</dbReference>
<reference evidence="3 4" key="1">
    <citation type="journal article" date="1998" name="Science">
        <title>Genome sequence of the nematode C. elegans: a platform for investigating biology.</title>
        <authorList>
            <consortium name="The C. elegans sequencing consortium"/>
            <person name="Sulson J.E."/>
            <person name="Waterston R."/>
        </authorList>
    </citation>
    <scope>NUCLEOTIDE SEQUENCE [LARGE SCALE GENOMIC DNA]</scope>
    <source>
        <strain evidence="3 4">Bristol N2</strain>
    </source>
</reference>
<evidence type="ECO:0000256" key="1">
    <source>
        <dbReference type="SAM" id="MobiDB-lite"/>
    </source>
</evidence>
<dbReference type="HOGENOM" id="CLU_2943916_0_0_1"/>
<dbReference type="PIR" id="T25597">
    <property type="entry name" value="T25597"/>
</dbReference>
<keyword evidence="6" id="KW-1267">Proteomics identification</keyword>
<evidence type="ECO:0007829" key="6">
    <source>
        <dbReference type="PeptideAtlas" id="P91126"/>
    </source>
</evidence>
<dbReference type="AlphaFoldDB" id="P91126"/>